<evidence type="ECO:0000256" key="2">
    <source>
        <dbReference type="ARBA" id="ARBA00022527"/>
    </source>
</evidence>
<protein>
    <recommendedName>
        <fullName evidence="1">non-specific serine/threonine protein kinase</fullName>
        <ecNumber evidence="1">2.7.11.1</ecNumber>
    </recommendedName>
</protein>
<evidence type="ECO:0000313" key="10">
    <source>
        <dbReference type="Proteomes" id="UP001210380"/>
    </source>
</evidence>
<dbReference type="PANTHER" id="PTHR43289">
    <property type="entry name" value="MITOGEN-ACTIVATED PROTEIN KINASE KINASE KINASE 20-RELATED"/>
    <property type="match status" value="1"/>
</dbReference>
<organism evidence="9 10">
    <name type="scientific">Saccharopolyspora oryzae</name>
    <dbReference type="NCBI Taxonomy" id="2997343"/>
    <lineage>
        <taxon>Bacteria</taxon>
        <taxon>Bacillati</taxon>
        <taxon>Actinomycetota</taxon>
        <taxon>Actinomycetes</taxon>
        <taxon>Pseudonocardiales</taxon>
        <taxon>Pseudonocardiaceae</taxon>
        <taxon>Saccharopolyspora</taxon>
    </lineage>
</organism>
<evidence type="ECO:0000256" key="7">
    <source>
        <dbReference type="SAM" id="MobiDB-lite"/>
    </source>
</evidence>
<comment type="caution">
    <text evidence="9">The sequence shown here is derived from an EMBL/GenBank/DDBJ whole genome shotgun (WGS) entry which is preliminary data.</text>
</comment>
<accession>A0ABT4UVR9</accession>
<dbReference type="SUPFAM" id="SSF56112">
    <property type="entry name" value="Protein kinase-like (PK-like)"/>
    <property type="match status" value="1"/>
</dbReference>
<evidence type="ECO:0000256" key="3">
    <source>
        <dbReference type="ARBA" id="ARBA00022679"/>
    </source>
</evidence>
<dbReference type="EC" id="2.7.11.1" evidence="1"/>
<dbReference type="CDD" id="cd14014">
    <property type="entry name" value="STKc_PknB_like"/>
    <property type="match status" value="1"/>
</dbReference>
<evidence type="ECO:0000256" key="6">
    <source>
        <dbReference type="ARBA" id="ARBA00022840"/>
    </source>
</evidence>
<keyword evidence="6" id="KW-0067">ATP-binding</keyword>
<dbReference type="GO" id="GO:0016301">
    <property type="term" value="F:kinase activity"/>
    <property type="evidence" value="ECO:0007669"/>
    <property type="project" value="UniProtKB-KW"/>
</dbReference>
<evidence type="ECO:0000256" key="5">
    <source>
        <dbReference type="ARBA" id="ARBA00022777"/>
    </source>
</evidence>
<evidence type="ECO:0000256" key="4">
    <source>
        <dbReference type="ARBA" id="ARBA00022741"/>
    </source>
</evidence>
<keyword evidence="4" id="KW-0547">Nucleotide-binding</keyword>
<dbReference type="Proteomes" id="UP001210380">
    <property type="component" value="Unassembled WGS sequence"/>
</dbReference>
<dbReference type="InterPro" id="IPR011009">
    <property type="entry name" value="Kinase-like_dom_sf"/>
</dbReference>
<dbReference type="EMBL" id="JAQGLA010000008">
    <property type="protein sequence ID" value="MDA3625306.1"/>
    <property type="molecule type" value="Genomic_DNA"/>
</dbReference>
<reference evidence="9 10" key="1">
    <citation type="submission" date="2022-11" db="EMBL/GenBank/DDBJ databases">
        <title>Draft genome sequence of Saccharopolyspora sp. WRP15-2 isolated from rhizosphere soils of wild rice in Thailand.</title>
        <authorList>
            <person name="Duangmal K."/>
            <person name="Kammanee S."/>
            <person name="Muangham S."/>
        </authorList>
    </citation>
    <scope>NUCLEOTIDE SEQUENCE [LARGE SCALE GENOMIC DNA]</scope>
    <source>
        <strain evidence="9 10">WRP15-2</strain>
    </source>
</reference>
<dbReference type="Gene3D" id="1.10.510.10">
    <property type="entry name" value="Transferase(Phosphotransferase) domain 1"/>
    <property type="match status" value="1"/>
</dbReference>
<proteinExistence type="predicted"/>
<dbReference type="SMART" id="SM00220">
    <property type="entry name" value="S_TKc"/>
    <property type="match status" value="1"/>
</dbReference>
<dbReference type="RefSeq" id="WP_270947885.1">
    <property type="nucleotide sequence ID" value="NZ_JAQGLA010000008.1"/>
</dbReference>
<gene>
    <name evidence="9" type="ORF">OU415_07655</name>
</gene>
<dbReference type="Gene3D" id="3.30.200.20">
    <property type="entry name" value="Phosphorylase Kinase, domain 1"/>
    <property type="match status" value="1"/>
</dbReference>
<keyword evidence="5 9" id="KW-0418">Kinase</keyword>
<keyword evidence="2" id="KW-0723">Serine/threonine-protein kinase</keyword>
<evidence type="ECO:0000259" key="8">
    <source>
        <dbReference type="PROSITE" id="PS50011"/>
    </source>
</evidence>
<dbReference type="Pfam" id="PF00069">
    <property type="entry name" value="Pkinase"/>
    <property type="match status" value="1"/>
</dbReference>
<feature type="domain" description="Protein kinase" evidence="8">
    <location>
        <begin position="17"/>
        <end position="265"/>
    </location>
</feature>
<dbReference type="PROSITE" id="PS50011">
    <property type="entry name" value="PROTEIN_KINASE_DOM"/>
    <property type="match status" value="1"/>
</dbReference>
<keyword evidence="10" id="KW-1185">Reference proteome</keyword>
<evidence type="ECO:0000313" key="9">
    <source>
        <dbReference type="EMBL" id="MDA3625306.1"/>
    </source>
</evidence>
<feature type="region of interest" description="Disordered" evidence="7">
    <location>
        <begin position="167"/>
        <end position="186"/>
    </location>
</feature>
<dbReference type="PIRSF" id="PIRSF000654">
    <property type="entry name" value="Integrin-linked_kinase"/>
    <property type="match status" value="1"/>
</dbReference>
<name>A0ABT4UVR9_9PSEU</name>
<keyword evidence="3" id="KW-0808">Transferase</keyword>
<dbReference type="PANTHER" id="PTHR43289:SF6">
    <property type="entry name" value="SERINE_THREONINE-PROTEIN KINASE NEKL-3"/>
    <property type="match status" value="1"/>
</dbReference>
<sequence length="274" mass="30036">MTEAEPLRRGQELAPGYAVIEHIRRGEWYDTYDAWSAQRYSRCFVKAVRPDLVDDREISESLAFEGKLLLSCTHPYIVRAYEIAEASDGTPVLIMETLGGATLDSLLDDGKRKLTVQELGHLGLQLCSAIRYLHDRGYLHLDLKPGNIIAEFGRARVLDLGLARPPGQHRGGAGTPRCMAPEQARGGLVGPPADAWGIGLVLYESATGIQPFDVPGTDEFSQLTTTAPPVRSARRLPKPLAAGIDGCLRPRPEQRPTLQRLHELLVEATGDENP</sequence>
<dbReference type="InterPro" id="IPR000719">
    <property type="entry name" value="Prot_kinase_dom"/>
</dbReference>
<evidence type="ECO:0000256" key="1">
    <source>
        <dbReference type="ARBA" id="ARBA00012513"/>
    </source>
</evidence>